<evidence type="ECO:0000256" key="3">
    <source>
        <dbReference type="ARBA" id="ARBA00022618"/>
    </source>
</evidence>
<name>A0A345PG69_9BACI</name>
<organism evidence="10 11">
    <name type="scientific">Oceanobacillus zhaokaii</name>
    <dbReference type="NCBI Taxonomy" id="2052660"/>
    <lineage>
        <taxon>Bacteria</taxon>
        <taxon>Bacillati</taxon>
        <taxon>Bacillota</taxon>
        <taxon>Bacilli</taxon>
        <taxon>Bacillales</taxon>
        <taxon>Bacillaceae</taxon>
        <taxon>Oceanobacillus</taxon>
    </lineage>
</organism>
<dbReference type="EMBL" id="CP024848">
    <property type="protein sequence ID" value="AXI08999.1"/>
    <property type="molecule type" value="Genomic_DNA"/>
</dbReference>
<dbReference type="RefSeq" id="WP_114916293.1">
    <property type="nucleotide sequence ID" value="NZ_CP024848.1"/>
</dbReference>
<dbReference type="PANTHER" id="PTHR37820">
    <property type="entry name" value="CELL DIVISION PROTEIN DIVIB"/>
    <property type="match status" value="1"/>
</dbReference>
<dbReference type="InterPro" id="IPR050487">
    <property type="entry name" value="FtsQ_DivIB"/>
</dbReference>
<dbReference type="Proteomes" id="UP000253908">
    <property type="component" value="Chromosome"/>
</dbReference>
<keyword evidence="4 8" id="KW-0812">Transmembrane</keyword>
<dbReference type="InterPro" id="IPR026580">
    <property type="entry name" value="DivIB"/>
</dbReference>
<keyword evidence="7 8" id="KW-0131">Cell cycle</keyword>
<dbReference type="AlphaFoldDB" id="A0A345PG69"/>
<evidence type="ECO:0000313" key="10">
    <source>
        <dbReference type="EMBL" id="AXI08999.1"/>
    </source>
</evidence>
<evidence type="ECO:0000256" key="4">
    <source>
        <dbReference type="ARBA" id="ARBA00022692"/>
    </source>
</evidence>
<evidence type="ECO:0000256" key="5">
    <source>
        <dbReference type="ARBA" id="ARBA00022989"/>
    </source>
</evidence>
<dbReference type="GO" id="GO:0005886">
    <property type="term" value="C:plasma membrane"/>
    <property type="evidence" value="ECO:0007669"/>
    <property type="project" value="UniProtKB-SubCell"/>
</dbReference>
<proteinExistence type="inferred from homology"/>
<dbReference type="Pfam" id="PF03799">
    <property type="entry name" value="FtsQ_DivIB_C"/>
    <property type="match status" value="1"/>
</dbReference>
<accession>A0A345PG69</accession>
<evidence type="ECO:0000259" key="9">
    <source>
        <dbReference type="PROSITE" id="PS51779"/>
    </source>
</evidence>
<feature type="transmembrane region" description="Helical" evidence="8">
    <location>
        <begin position="28"/>
        <end position="45"/>
    </location>
</feature>
<dbReference type="InterPro" id="IPR013685">
    <property type="entry name" value="POTRA_FtsQ_type"/>
</dbReference>
<keyword evidence="11" id="KW-1185">Reference proteome</keyword>
<dbReference type="InterPro" id="IPR034746">
    <property type="entry name" value="POTRA"/>
</dbReference>
<dbReference type="PANTHER" id="PTHR37820:SF1">
    <property type="entry name" value="CELL DIVISION PROTEIN FTSQ"/>
    <property type="match status" value="1"/>
</dbReference>
<sequence length="268" mass="30688">MSKKNIVSIEDRIPKLKQARKKKANRRLIFYLSIFFFLISIIVYLQSPLSHIKTIQVHGNTHVSNETIIEQSGLTMDTNIWMLNQKNTEDALSKNPIIESVKVSKQLPWTVNIQVNEYKIVGYMKEETNYFPILGNGVTLKQLGQSSFNGKSPLIIGFTEEKYLHRMAEELNKLPQNISALISEVHWQPSDDNKNKILLYMNDGYLVDATIRDFADKMEVYPSIVAQLEPKSKGIIHLGVGVYFESYEKKSASDEEEIDGVEEENTTE</sequence>
<evidence type="ECO:0000256" key="7">
    <source>
        <dbReference type="ARBA" id="ARBA00023306"/>
    </source>
</evidence>
<dbReference type="PROSITE" id="PS51779">
    <property type="entry name" value="POTRA"/>
    <property type="match status" value="1"/>
</dbReference>
<keyword evidence="3 8" id="KW-0132">Cell division</keyword>
<feature type="domain" description="POTRA" evidence="9">
    <location>
        <begin position="50"/>
        <end position="118"/>
    </location>
</feature>
<comment type="similarity">
    <text evidence="8">Belongs to the FtsQ/DivIB family. DivIB subfamily.</text>
</comment>
<dbReference type="GO" id="GO:0032153">
    <property type="term" value="C:cell division site"/>
    <property type="evidence" value="ECO:0007669"/>
    <property type="project" value="UniProtKB-UniRule"/>
</dbReference>
<evidence type="ECO:0000313" key="11">
    <source>
        <dbReference type="Proteomes" id="UP000253908"/>
    </source>
</evidence>
<protein>
    <recommendedName>
        <fullName evidence="8">Cell division protein DivIB</fullName>
    </recommendedName>
</protein>
<dbReference type="KEGG" id="ocn:CUC15_08740"/>
<dbReference type="GO" id="GO:0043093">
    <property type="term" value="P:FtsZ-dependent cytokinesis"/>
    <property type="evidence" value="ECO:0007669"/>
    <property type="project" value="UniProtKB-UniRule"/>
</dbReference>
<evidence type="ECO:0000256" key="8">
    <source>
        <dbReference type="HAMAP-Rule" id="MF_00912"/>
    </source>
</evidence>
<evidence type="ECO:0000256" key="2">
    <source>
        <dbReference type="ARBA" id="ARBA00022475"/>
    </source>
</evidence>
<dbReference type="InterPro" id="IPR005548">
    <property type="entry name" value="Cell_div_FtsQ/DivIB_C"/>
</dbReference>
<dbReference type="OrthoDB" id="1819027at2"/>
<dbReference type="Pfam" id="PF08478">
    <property type="entry name" value="POTRA_1"/>
    <property type="match status" value="1"/>
</dbReference>
<comment type="function">
    <text evidence="8">Cell division protein that may be involved in stabilizing or promoting the assembly of the division complex.</text>
</comment>
<gene>
    <name evidence="8" type="primary">divIB</name>
    <name evidence="10" type="ORF">CUC15_08740</name>
</gene>
<evidence type="ECO:0000256" key="1">
    <source>
        <dbReference type="ARBA" id="ARBA00004370"/>
    </source>
</evidence>
<dbReference type="HAMAP" id="MF_00912">
    <property type="entry name" value="DivIB"/>
    <property type="match status" value="1"/>
</dbReference>
<keyword evidence="5 8" id="KW-1133">Transmembrane helix</keyword>
<keyword evidence="2 8" id="KW-1003">Cell membrane</keyword>
<keyword evidence="6 8" id="KW-0472">Membrane</keyword>
<comment type="subcellular location">
    <subcellularLocation>
        <location evidence="8">Cell membrane</location>
        <topology evidence="8">Single-pass type II membrane protein</topology>
    </subcellularLocation>
    <subcellularLocation>
        <location evidence="1">Membrane</location>
    </subcellularLocation>
    <text evidence="8">Localizes to the division septum.</text>
</comment>
<dbReference type="Gene3D" id="3.40.50.10960">
    <property type="match status" value="1"/>
</dbReference>
<reference evidence="11" key="1">
    <citation type="submission" date="2017-11" db="EMBL/GenBank/DDBJ databases">
        <authorList>
            <person name="Zhu W."/>
        </authorList>
    </citation>
    <scope>NUCLEOTIDE SEQUENCE [LARGE SCALE GENOMIC DNA]</scope>
    <source>
        <strain evidence="11">160</strain>
    </source>
</reference>
<evidence type="ECO:0000256" key="6">
    <source>
        <dbReference type="ARBA" id="ARBA00023136"/>
    </source>
</evidence>
<dbReference type="Gene3D" id="3.10.20.310">
    <property type="entry name" value="membrane protein fhac"/>
    <property type="match status" value="1"/>
</dbReference>